<proteinExistence type="predicted"/>
<name>A0AAW5WFE0_9ENTR</name>
<dbReference type="RefSeq" id="WP_267449601.1">
    <property type="nucleotide sequence ID" value="NZ_JANBWP010000173.1"/>
</dbReference>
<evidence type="ECO:0000313" key="1">
    <source>
        <dbReference type="EMBL" id="MCX9004396.1"/>
    </source>
</evidence>
<accession>A0AAW5WFE0</accession>
<protein>
    <submittedName>
        <fullName evidence="1">Uncharacterized protein</fullName>
    </submittedName>
</protein>
<dbReference type="AlphaFoldDB" id="A0AAW5WFE0"/>
<evidence type="ECO:0000313" key="2">
    <source>
        <dbReference type="Proteomes" id="UP001207430"/>
    </source>
</evidence>
<gene>
    <name evidence="1" type="ORF">NLN86_22470</name>
</gene>
<organism evidence="1 2">
    <name type="scientific">Citrobacter portucalensis</name>
    <dbReference type="NCBI Taxonomy" id="1639133"/>
    <lineage>
        <taxon>Bacteria</taxon>
        <taxon>Pseudomonadati</taxon>
        <taxon>Pseudomonadota</taxon>
        <taxon>Gammaproteobacteria</taxon>
        <taxon>Enterobacterales</taxon>
        <taxon>Enterobacteriaceae</taxon>
        <taxon>Citrobacter</taxon>
        <taxon>Citrobacter freundii complex</taxon>
    </lineage>
</organism>
<dbReference type="EMBL" id="JANDBG010000031">
    <property type="protein sequence ID" value="MCX9004396.1"/>
    <property type="molecule type" value="Genomic_DNA"/>
</dbReference>
<reference evidence="1" key="1">
    <citation type="submission" date="2022-07" db="EMBL/GenBank/DDBJ databases">
        <title>Genome Sequence of Citrobacter portucalensis from Edible Snails.</title>
        <authorList>
            <person name="Okafor A.C."/>
            <person name="Ogbo F.C."/>
            <person name="Ruppitsch W."/>
            <person name="Allerberger F."/>
        </authorList>
    </citation>
    <scope>NUCLEOTIDE SEQUENCE</scope>
    <source>
        <strain evidence="1">Igbk 7</strain>
    </source>
</reference>
<dbReference type="Proteomes" id="UP001207430">
    <property type="component" value="Unassembled WGS sequence"/>
</dbReference>
<sequence>MADHTASGITRRRQYGSRWTLTYVMATKDITDLMICQAVYQIHQNCVQPGSRFSATVSLLQKSTGEPKKVCQAAINRAIGSGLVEWGIHHSIGWLTKEGINFLSNPP</sequence>
<comment type="caution">
    <text evidence="1">The sequence shown here is derived from an EMBL/GenBank/DDBJ whole genome shotgun (WGS) entry which is preliminary data.</text>
</comment>